<dbReference type="GO" id="GO:0016747">
    <property type="term" value="F:acyltransferase activity, transferring groups other than amino-acyl groups"/>
    <property type="evidence" value="ECO:0007669"/>
    <property type="project" value="InterPro"/>
</dbReference>
<protein>
    <submittedName>
        <fullName evidence="2">N-acetyltransferase</fullName>
    </submittedName>
</protein>
<dbReference type="Pfam" id="PF00583">
    <property type="entry name" value="Acetyltransf_1"/>
    <property type="match status" value="1"/>
</dbReference>
<proteinExistence type="predicted"/>
<keyword evidence="2" id="KW-0808">Transferase</keyword>
<evidence type="ECO:0000313" key="3">
    <source>
        <dbReference type="Proteomes" id="UP000321769"/>
    </source>
</evidence>
<dbReference type="InterPro" id="IPR050276">
    <property type="entry name" value="MshD_Acetyltransferase"/>
</dbReference>
<comment type="caution">
    <text evidence="2">The sequence shown here is derived from an EMBL/GenBank/DDBJ whole genome shotgun (WGS) entry which is preliminary data.</text>
</comment>
<dbReference type="EMBL" id="BJZQ01000001">
    <property type="protein sequence ID" value="GEO88074.1"/>
    <property type="molecule type" value="Genomic_DNA"/>
</dbReference>
<organism evidence="2 3">
    <name type="scientific">Aeromicrobium flavum</name>
    <dbReference type="NCBI Taxonomy" id="416568"/>
    <lineage>
        <taxon>Bacteria</taxon>
        <taxon>Bacillati</taxon>
        <taxon>Actinomycetota</taxon>
        <taxon>Actinomycetes</taxon>
        <taxon>Propionibacteriales</taxon>
        <taxon>Nocardioidaceae</taxon>
        <taxon>Aeromicrobium</taxon>
    </lineage>
</organism>
<dbReference type="InterPro" id="IPR000182">
    <property type="entry name" value="GNAT_dom"/>
</dbReference>
<reference evidence="2 3" key="1">
    <citation type="submission" date="2019-07" db="EMBL/GenBank/DDBJ databases">
        <title>Whole genome shotgun sequence of Aeromicrobium flavum NBRC 107625.</title>
        <authorList>
            <person name="Hosoyama A."/>
            <person name="Uohara A."/>
            <person name="Ohji S."/>
            <person name="Ichikawa N."/>
        </authorList>
    </citation>
    <scope>NUCLEOTIDE SEQUENCE [LARGE SCALE GENOMIC DNA]</scope>
    <source>
        <strain evidence="2 3">NBRC 107625</strain>
    </source>
</reference>
<gene>
    <name evidence="2" type="ORF">AFL01nite_04010</name>
</gene>
<dbReference type="Gene3D" id="3.40.630.30">
    <property type="match status" value="1"/>
</dbReference>
<sequence>MITLAPAASANWRDIARVRAADGQHEWVAETTYYLCLSAYDGLWRSYAILDGDATVGHVMWAVDPEDKGHWIGGLVIDAEHQGRGLGRATVEVLLDLWEREEPALSGTAYREAALSVSPDNEAAVGLYRSLGFVRTDEDMDDEIVMRRTRA</sequence>
<accession>A0A512HRJ5</accession>
<keyword evidence="3" id="KW-1185">Reference proteome</keyword>
<dbReference type="CDD" id="cd04301">
    <property type="entry name" value="NAT_SF"/>
    <property type="match status" value="1"/>
</dbReference>
<evidence type="ECO:0000259" key="1">
    <source>
        <dbReference type="PROSITE" id="PS51186"/>
    </source>
</evidence>
<feature type="domain" description="N-acetyltransferase" evidence="1">
    <location>
        <begin position="2"/>
        <end position="151"/>
    </location>
</feature>
<evidence type="ECO:0000313" key="2">
    <source>
        <dbReference type="EMBL" id="GEO88074.1"/>
    </source>
</evidence>
<dbReference type="Proteomes" id="UP000321769">
    <property type="component" value="Unassembled WGS sequence"/>
</dbReference>
<dbReference type="SUPFAM" id="SSF55729">
    <property type="entry name" value="Acyl-CoA N-acyltransferases (Nat)"/>
    <property type="match status" value="1"/>
</dbReference>
<dbReference type="RefSeq" id="WP_146825407.1">
    <property type="nucleotide sequence ID" value="NZ_BAAAYQ010000001.1"/>
</dbReference>
<dbReference type="PANTHER" id="PTHR43617">
    <property type="entry name" value="L-AMINO ACID N-ACETYLTRANSFERASE"/>
    <property type="match status" value="1"/>
</dbReference>
<dbReference type="OrthoDB" id="3381976at2"/>
<name>A0A512HRJ5_9ACTN</name>
<dbReference type="AlphaFoldDB" id="A0A512HRJ5"/>
<dbReference type="InterPro" id="IPR016181">
    <property type="entry name" value="Acyl_CoA_acyltransferase"/>
</dbReference>
<dbReference type="PROSITE" id="PS51186">
    <property type="entry name" value="GNAT"/>
    <property type="match status" value="1"/>
</dbReference>